<name>A0A4C1XW09_EUMVA</name>
<dbReference type="AlphaFoldDB" id="A0A4C1XW09"/>
<organism evidence="2 3">
    <name type="scientific">Eumeta variegata</name>
    <name type="common">Bagworm moth</name>
    <name type="synonym">Eumeta japonica</name>
    <dbReference type="NCBI Taxonomy" id="151549"/>
    <lineage>
        <taxon>Eukaryota</taxon>
        <taxon>Metazoa</taxon>
        <taxon>Ecdysozoa</taxon>
        <taxon>Arthropoda</taxon>
        <taxon>Hexapoda</taxon>
        <taxon>Insecta</taxon>
        <taxon>Pterygota</taxon>
        <taxon>Neoptera</taxon>
        <taxon>Endopterygota</taxon>
        <taxon>Lepidoptera</taxon>
        <taxon>Glossata</taxon>
        <taxon>Ditrysia</taxon>
        <taxon>Tineoidea</taxon>
        <taxon>Psychidae</taxon>
        <taxon>Oiketicinae</taxon>
        <taxon>Eumeta</taxon>
    </lineage>
</organism>
<gene>
    <name evidence="2" type="ORF">EVAR_88761_1</name>
</gene>
<comment type="caution">
    <text evidence="2">The sequence shown here is derived from an EMBL/GenBank/DDBJ whole genome shotgun (WGS) entry which is preliminary data.</text>
</comment>
<dbReference type="EMBL" id="BGZK01000956">
    <property type="protein sequence ID" value="GBP66427.1"/>
    <property type="molecule type" value="Genomic_DNA"/>
</dbReference>
<dbReference type="Proteomes" id="UP000299102">
    <property type="component" value="Unassembled WGS sequence"/>
</dbReference>
<proteinExistence type="predicted"/>
<keyword evidence="3" id="KW-1185">Reference proteome</keyword>
<evidence type="ECO:0000313" key="3">
    <source>
        <dbReference type="Proteomes" id="UP000299102"/>
    </source>
</evidence>
<evidence type="ECO:0000256" key="1">
    <source>
        <dbReference type="SAM" id="MobiDB-lite"/>
    </source>
</evidence>
<feature type="region of interest" description="Disordered" evidence="1">
    <location>
        <begin position="1"/>
        <end position="32"/>
    </location>
</feature>
<accession>A0A4C1XW09</accession>
<reference evidence="2 3" key="1">
    <citation type="journal article" date="2019" name="Commun. Biol.">
        <title>The bagworm genome reveals a unique fibroin gene that provides high tensile strength.</title>
        <authorList>
            <person name="Kono N."/>
            <person name="Nakamura H."/>
            <person name="Ohtoshi R."/>
            <person name="Tomita M."/>
            <person name="Numata K."/>
            <person name="Arakawa K."/>
        </authorList>
    </citation>
    <scope>NUCLEOTIDE SEQUENCE [LARGE SCALE GENOMIC DNA]</scope>
</reference>
<protein>
    <submittedName>
        <fullName evidence="2">Uncharacterized protein</fullName>
    </submittedName>
</protein>
<sequence>MRMNKETESKSKSTADDSDHTKTHEPSRVVRPPLRTVALQRSVSAVCVPVLLVLICVCCVCRCPPSHSECIEVCSDESASSF</sequence>
<feature type="compositionally biased region" description="Basic and acidic residues" evidence="1">
    <location>
        <begin position="1"/>
        <end position="28"/>
    </location>
</feature>
<evidence type="ECO:0000313" key="2">
    <source>
        <dbReference type="EMBL" id="GBP66427.1"/>
    </source>
</evidence>